<dbReference type="EMBL" id="FWXD01000035">
    <property type="protein sequence ID" value="SMC29479.1"/>
    <property type="molecule type" value="Genomic_DNA"/>
</dbReference>
<gene>
    <name evidence="1" type="ORF">SAMN02745857_03866</name>
</gene>
<reference evidence="1 2" key="1">
    <citation type="submission" date="2017-04" db="EMBL/GenBank/DDBJ databases">
        <authorList>
            <person name="Afonso C.L."/>
            <person name="Miller P.J."/>
            <person name="Scott M.A."/>
            <person name="Spackman E."/>
            <person name="Goraichik I."/>
            <person name="Dimitrov K.M."/>
            <person name="Suarez D.L."/>
            <person name="Swayne D.E."/>
        </authorList>
    </citation>
    <scope>NUCLEOTIDE SEQUENCE [LARGE SCALE GENOMIC DNA]</scope>
    <source>
        <strain evidence="1 2">DSM 23236</strain>
    </source>
</reference>
<dbReference type="AlphaFoldDB" id="A0A1W1XZT2"/>
<proteinExistence type="predicted"/>
<dbReference type="Proteomes" id="UP000192761">
    <property type="component" value="Unassembled WGS sequence"/>
</dbReference>
<evidence type="ECO:0000313" key="2">
    <source>
        <dbReference type="Proteomes" id="UP000192761"/>
    </source>
</evidence>
<name>A0A1W1XZT2_9NEIS</name>
<accession>A0A1W1XZT2</accession>
<protein>
    <submittedName>
        <fullName evidence="1">Uncharacterized protein</fullName>
    </submittedName>
</protein>
<dbReference type="STRING" id="1121001.SAMN02745857_03866"/>
<keyword evidence="2" id="KW-1185">Reference proteome</keyword>
<sequence>MPLHLHIKPRSTPAEAPLATQGRARQLLLRLYLQQPALLHTPLYQQARHALTSPGDAPLPRWLRATLYLLATRIQENA</sequence>
<evidence type="ECO:0000313" key="1">
    <source>
        <dbReference type="EMBL" id="SMC29479.1"/>
    </source>
</evidence>
<organism evidence="1 2">
    <name type="scientific">Andreprevotia lacus DSM 23236</name>
    <dbReference type="NCBI Taxonomy" id="1121001"/>
    <lineage>
        <taxon>Bacteria</taxon>
        <taxon>Pseudomonadati</taxon>
        <taxon>Pseudomonadota</taxon>
        <taxon>Betaproteobacteria</taxon>
        <taxon>Neisseriales</taxon>
        <taxon>Chitinibacteraceae</taxon>
        <taxon>Andreprevotia</taxon>
    </lineage>
</organism>
<dbReference type="RefSeq" id="WP_084092799.1">
    <property type="nucleotide sequence ID" value="NZ_FWXD01000035.1"/>
</dbReference>